<keyword evidence="2 5" id="KW-0238">DNA-binding</keyword>
<proteinExistence type="predicted"/>
<dbReference type="InterPro" id="IPR036388">
    <property type="entry name" value="WH-like_DNA-bd_sf"/>
</dbReference>
<dbReference type="PaxDb" id="166486-ERS852572_02168"/>
<dbReference type="Gene3D" id="1.10.10.10">
    <property type="entry name" value="Winged helix-like DNA-binding domain superfamily/Winged helix DNA-binding domain"/>
    <property type="match status" value="1"/>
</dbReference>
<dbReference type="STRING" id="166486.ERS852572_02168"/>
<dbReference type="InterPro" id="IPR000792">
    <property type="entry name" value="Tscrpt_reg_LuxR_C"/>
</dbReference>
<dbReference type="SUPFAM" id="SSF46894">
    <property type="entry name" value="C-terminal effector domain of the bipartite response regulators"/>
    <property type="match status" value="1"/>
</dbReference>
<dbReference type="CDD" id="cd06170">
    <property type="entry name" value="LuxR_C_like"/>
    <property type="match status" value="1"/>
</dbReference>
<feature type="domain" description="HTH luxR-type" evidence="4">
    <location>
        <begin position="192"/>
        <end position="257"/>
    </location>
</feature>
<evidence type="ECO:0000256" key="2">
    <source>
        <dbReference type="ARBA" id="ARBA00023125"/>
    </source>
</evidence>
<evidence type="ECO:0000256" key="3">
    <source>
        <dbReference type="ARBA" id="ARBA00023163"/>
    </source>
</evidence>
<evidence type="ECO:0000313" key="7">
    <source>
        <dbReference type="Proteomes" id="UP000095350"/>
    </source>
</evidence>
<evidence type="ECO:0000256" key="1">
    <source>
        <dbReference type="ARBA" id="ARBA00023015"/>
    </source>
</evidence>
<gene>
    <name evidence="6" type="ORF">DWZ31_12535</name>
    <name evidence="5" type="ORF">ERS852572_02168</name>
</gene>
<accession>A0A173UPF0</accession>
<dbReference type="EMBL" id="CYXZ01000015">
    <property type="protein sequence ID" value="CUN15448.1"/>
    <property type="molecule type" value="Genomic_DNA"/>
</dbReference>
<dbReference type="Proteomes" id="UP000283586">
    <property type="component" value="Unassembled WGS sequence"/>
</dbReference>
<keyword evidence="1" id="KW-0805">Transcription regulation</keyword>
<dbReference type="Pfam" id="PF00196">
    <property type="entry name" value="GerE"/>
    <property type="match status" value="1"/>
</dbReference>
<dbReference type="PRINTS" id="PR00038">
    <property type="entry name" value="HTHLUXR"/>
</dbReference>
<dbReference type="GO" id="GO:0003677">
    <property type="term" value="F:DNA binding"/>
    <property type="evidence" value="ECO:0007669"/>
    <property type="project" value="UniProtKB-KW"/>
</dbReference>
<dbReference type="AlphaFoldDB" id="A0A173UPF0"/>
<dbReference type="PROSITE" id="PS50043">
    <property type="entry name" value="HTH_LUXR_2"/>
    <property type="match status" value="1"/>
</dbReference>
<organism evidence="5 7">
    <name type="scientific">Roseburia intestinalis</name>
    <dbReference type="NCBI Taxonomy" id="166486"/>
    <lineage>
        <taxon>Bacteria</taxon>
        <taxon>Bacillati</taxon>
        <taxon>Bacillota</taxon>
        <taxon>Clostridia</taxon>
        <taxon>Lachnospirales</taxon>
        <taxon>Lachnospiraceae</taxon>
        <taxon>Roseburia</taxon>
    </lineage>
</organism>
<dbReference type="GO" id="GO:0006355">
    <property type="term" value="P:regulation of DNA-templated transcription"/>
    <property type="evidence" value="ECO:0007669"/>
    <property type="project" value="InterPro"/>
</dbReference>
<reference evidence="6 8" key="2">
    <citation type="submission" date="2018-08" db="EMBL/GenBank/DDBJ databases">
        <title>A genome reference for cultivated species of the human gut microbiota.</title>
        <authorList>
            <person name="Zou Y."/>
            <person name="Xue W."/>
            <person name="Luo G."/>
        </authorList>
    </citation>
    <scope>NUCLEOTIDE SEQUENCE [LARGE SCALE GENOMIC DNA]</scope>
    <source>
        <strain evidence="6 8">AF31-21AC</strain>
    </source>
</reference>
<dbReference type="InterPro" id="IPR016032">
    <property type="entry name" value="Sig_transdc_resp-reg_C-effctor"/>
</dbReference>
<dbReference type="OrthoDB" id="1662986at2"/>
<evidence type="ECO:0000313" key="6">
    <source>
        <dbReference type="EMBL" id="RHN06632.1"/>
    </source>
</evidence>
<dbReference type="PANTHER" id="PTHR44688:SF16">
    <property type="entry name" value="DNA-BINDING TRANSCRIPTIONAL ACTIVATOR DEVR_DOSR"/>
    <property type="match status" value="1"/>
</dbReference>
<evidence type="ECO:0000313" key="8">
    <source>
        <dbReference type="Proteomes" id="UP000283586"/>
    </source>
</evidence>
<name>A0A173UPF0_9FIRM</name>
<dbReference type="EMBL" id="QRQN01000015">
    <property type="protein sequence ID" value="RHN06632.1"/>
    <property type="molecule type" value="Genomic_DNA"/>
</dbReference>
<keyword evidence="3" id="KW-0804">Transcription</keyword>
<protein>
    <submittedName>
        <fullName evidence="5">DNA-binding transcriptional regulator CsgD</fullName>
    </submittedName>
    <submittedName>
        <fullName evidence="6">LuxR family transcriptional regulator</fullName>
    </submittedName>
</protein>
<evidence type="ECO:0000259" key="4">
    <source>
        <dbReference type="PROSITE" id="PS50043"/>
    </source>
</evidence>
<dbReference type="Proteomes" id="UP000095350">
    <property type="component" value="Unassembled WGS sequence"/>
</dbReference>
<evidence type="ECO:0000313" key="5">
    <source>
        <dbReference type="EMBL" id="CUN15448.1"/>
    </source>
</evidence>
<dbReference type="RefSeq" id="WP_015561128.1">
    <property type="nucleotide sequence ID" value="NZ_CABIYH010000015.1"/>
</dbReference>
<dbReference type="PROSITE" id="PS00622">
    <property type="entry name" value="HTH_LUXR_1"/>
    <property type="match status" value="1"/>
</dbReference>
<reference evidence="5 7" key="1">
    <citation type="submission" date="2015-09" db="EMBL/GenBank/DDBJ databases">
        <authorList>
            <consortium name="Pathogen Informatics"/>
        </authorList>
    </citation>
    <scope>NUCLEOTIDE SEQUENCE [LARGE SCALE GENOMIC DNA]</scope>
    <source>
        <strain evidence="5 7">2789STDY5834960</strain>
    </source>
</reference>
<dbReference type="PANTHER" id="PTHR44688">
    <property type="entry name" value="DNA-BINDING TRANSCRIPTIONAL ACTIVATOR DEVR_DOSR"/>
    <property type="match status" value="1"/>
</dbReference>
<sequence>MENTLKETEWLTINKVLLEMYDITDIDQFTERVLKTYRMLIPYTKGYFIVFNEAGGIESEKSSFIEMEPGVYEEYLDSYYEKDYMKYTFELSEHTITYRDTDIMEESLRQKTEFYQGFLKPNHIPFGAGILLRRYGKPIGIVNFFRSELLGDFSDKDMFILEVLKGHLSHKLAGLLNGTKQAAGDRNKMLAHLAAEFELSEREKEALTCMDGGMTNAQIAENMGISLSTVKKHVYHIFEKVGVDTRAQLRNVLETYNSTKF</sequence>
<dbReference type="SMART" id="SM00421">
    <property type="entry name" value="HTH_LUXR"/>
    <property type="match status" value="1"/>
</dbReference>